<reference evidence="2 3" key="1">
    <citation type="journal article" date="2015" name="MBio">
        <title>Genome-Resolved Metagenomic Analysis Reveals Roles for Candidate Phyla and Other Microbial Community Members in Biogeochemical Transformations in Oil Reservoirs.</title>
        <authorList>
            <person name="Hu P."/>
            <person name="Tom L."/>
            <person name="Singh A."/>
            <person name="Thomas B.C."/>
            <person name="Baker B.J."/>
            <person name="Piceno Y.M."/>
            <person name="Andersen G.L."/>
            <person name="Banfield J.F."/>
        </authorList>
    </citation>
    <scope>NUCLEOTIDE SEQUENCE [LARGE SCALE GENOMIC DNA]</scope>
    <source>
        <strain evidence="2">46_16</strain>
    </source>
</reference>
<gene>
    <name evidence="2" type="ORF">XD73_0878</name>
</gene>
<dbReference type="Pfam" id="PF13439">
    <property type="entry name" value="Glyco_transf_4"/>
    <property type="match status" value="1"/>
</dbReference>
<dbReference type="PANTHER" id="PTHR45947">
    <property type="entry name" value="SULFOQUINOVOSYL TRANSFERASE SQD2"/>
    <property type="match status" value="1"/>
</dbReference>
<dbReference type="AlphaFoldDB" id="A0A101FXF6"/>
<protein>
    <submittedName>
        <fullName evidence="2">Glycosyl transferase family 1</fullName>
    </submittedName>
</protein>
<dbReference type="CDD" id="cd03801">
    <property type="entry name" value="GT4_PimA-like"/>
    <property type="match status" value="1"/>
</dbReference>
<keyword evidence="2" id="KW-0808">Transferase</keyword>
<proteinExistence type="predicted"/>
<organism evidence="2 3">
    <name type="scientific">Anaerolinea thermophila</name>
    <dbReference type="NCBI Taxonomy" id="167964"/>
    <lineage>
        <taxon>Bacteria</taxon>
        <taxon>Bacillati</taxon>
        <taxon>Chloroflexota</taxon>
        <taxon>Anaerolineae</taxon>
        <taxon>Anaerolineales</taxon>
        <taxon>Anaerolineaceae</taxon>
        <taxon>Anaerolinea</taxon>
    </lineage>
</organism>
<dbReference type="EMBL" id="LGFU01000049">
    <property type="protein sequence ID" value="KUK46254.1"/>
    <property type="molecule type" value="Genomic_DNA"/>
</dbReference>
<sequence length="251" mass="28959">MKILIELTYYRPHTSGLTIYAERLAKALVRRGHEVTVLTSQFEKKLPREEWMDGVHVVRIPVLFRVSKGVVMPSLGWVAWRMVREHDVIHLHLPQIDAAGIAMRGRLFKKPTVITYHCDLRMPLGILSWLANQGVHIMNNLAALFTNRIVTYTQDYADHSPYLRRFHEKLRIIPPPVEQPKAEKEAIRNFEKIHNPDGKYPIIGMAARFASEKGVEVLLNAMLRVRAVFPGSQVWFAGPYEHIMGEEAYFK</sequence>
<dbReference type="InterPro" id="IPR028098">
    <property type="entry name" value="Glyco_trans_4-like_N"/>
</dbReference>
<name>A0A101FXF6_9CHLR</name>
<feature type="non-terminal residue" evidence="2">
    <location>
        <position position="251"/>
    </location>
</feature>
<accession>A0A101FXF6</accession>
<dbReference type="GO" id="GO:0016757">
    <property type="term" value="F:glycosyltransferase activity"/>
    <property type="evidence" value="ECO:0007669"/>
    <property type="project" value="TreeGrafter"/>
</dbReference>
<dbReference type="Proteomes" id="UP000064249">
    <property type="component" value="Unassembled WGS sequence"/>
</dbReference>
<evidence type="ECO:0000313" key="2">
    <source>
        <dbReference type="EMBL" id="KUK46254.1"/>
    </source>
</evidence>
<evidence type="ECO:0000313" key="3">
    <source>
        <dbReference type="Proteomes" id="UP000064249"/>
    </source>
</evidence>
<dbReference type="SUPFAM" id="SSF53756">
    <property type="entry name" value="UDP-Glycosyltransferase/glycogen phosphorylase"/>
    <property type="match status" value="1"/>
</dbReference>
<comment type="caution">
    <text evidence="2">The sequence shown here is derived from an EMBL/GenBank/DDBJ whole genome shotgun (WGS) entry which is preliminary data.</text>
</comment>
<dbReference type="InterPro" id="IPR050194">
    <property type="entry name" value="Glycosyltransferase_grp1"/>
</dbReference>
<feature type="domain" description="Glycosyltransferase subfamily 4-like N-terminal" evidence="1">
    <location>
        <begin position="15"/>
        <end position="177"/>
    </location>
</feature>
<dbReference type="Gene3D" id="3.40.50.2000">
    <property type="entry name" value="Glycogen Phosphorylase B"/>
    <property type="match status" value="1"/>
</dbReference>
<dbReference type="PANTHER" id="PTHR45947:SF3">
    <property type="entry name" value="SULFOQUINOVOSYL TRANSFERASE SQD2"/>
    <property type="match status" value="1"/>
</dbReference>
<evidence type="ECO:0000259" key="1">
    <source>
        <dbReference type="Pfam" id="PF13439"/>
    </source>
</evidence>